<accession>K3XAH2</accession>
<organism evidence="7 8">
    <name type="scientific">Globisporangium ultimum (strain ATCC 200006 / CBS 805.95 / DAOM BR144)</name>
    <name type="common">Pythium ultimum</name>
    <dbReference type="NCBI Taxonomy" id="431595"/>
    <lineage>
        <taxon>Eukaryota</taxon>
        <taxon>Sar</taxon>
        <taxon>Stramenopiles</taxon>
        <taxon>Oomycota</taxon>
        <taxon>Peronosporomycetes</taxon>
        <taxon>Pythiales</taxon>
        <taxon>Pythiaceae</taxon>
        <taxon>Globisporangium</taxon>
    </lineage>
</organism>
<dbReference type="Pfam" id="PF13520">
    <property type="entry name" value="AA_permease_2"/>
    <property type="match status" value="1"/>
</dbReference>
<evidence type="ECO:0000256" key="2">
    <source>
        <dbReference type="ARBA" id="ARBA00022692"/>
    </source>
</evidence>
<evidence type="ECO:0000256" key="5">
    <source>
        <dbReference type="SAM" id="MobiDB-lite"/>
    </source>
</evidence>
<reference evidence="7" key="3">
    <citation type="submission" date="2015-02" db="UniProtKB">
        <authorList>
            <consortium name="EnsemblProtists"/>
        </authorList>
    </citation>
    <scope>IDENTIFICATION</scope>
    <source>
        <strain evidence="7">DAOM BR144</strain>
    </source>
</reference>
<evidence type="ECO:0000313" key="8">
    <source>
        <dbReference type="Proteomes" id="UP000019132"/>
    </source>
</evidence>
<dbReference type="GO" id="GO:0016020">
    <property type="term" value="C:membrane"/>
    <property type="evidence" value="ECO:0007669"/>
    <property type="project" value="UniProtKB-SubCell"/>
</dbReference>
<dbReference type="HOGENOM" id="CLU_012451_1_0_1"/>
<keyword evidence="3 6" id="KW-1133">Transmembrane helix</keyword>
<keyword evidence="4 6" id="KW-0472">Membrane</keyword>
<comment type="subcellular location">
    <subcellularLocation>
        <location evidence="1">Membrane</location>
        <topology evidence="1">Multi-pass membrane protein</topology>
    </subcellularLocation>
</comment>
<reference evidence="8" key="1">
    <citation type="journal article" date="2010" name="Genome Biol.">
        <title>Genome sequence of the necrotrophic plant pathogen Pythium ultimum reveals original pathogenicity mechanisms and effector repertoire.</title>
        <authorList>
            <person name="Levesque C.A."/>
            <person name="Brouwer H."/>
            <person name="Cano L."/>
            <person name="Hamilton J.P."/>
            <person name="Holt C."/>
            <person name="Huitema E."/>
            <person name="Raffaele S."/>
            <person name="Robideau G.P."/>
            <person name="Thines M."/>
            <person name="Win J."/>
            <person name="Zerillo M.M."/>
            <person name="Beakes G.W."/>
            <person name="Boore J.L."/>
            <person name="Busam D."/>
            <person name="Dumas B."/>
            <person name="Ferriera S."/>
            <person name="Fuerstenberg S.I."/>
            <person name="Gachon C.M."/>
            <person name="Gaulin E."/>
            <person name="Govers F."/>
            <person name="Grenville-Briggs L."/>
            <person name="Horner N."/>
            <person name="Hostetler J."/>
            <person name="Jiang R.H."/>
            <person name="Johnson J."/>
            <person name="Krajaejun T."/>
            <person name="Lin H."/>
            <person name="Meijer H.J."/>
            <person name="Moore B."/>
            <person name="Morris P."/>
            <person name="Phuntmart V."/>
            <person name="Puiu D."/>
            <person name="Shetty J."/>
            <person name="Stajich J.E."/>
            <person name="Tripathy S."/>
            <person name="Wawra S."/>
            <person name="van West P."/>
            <person name="Whitty B.R."/>
            <person name="Coutinho P.M."/>
            <person name="Henrissat B."/>
            <person name="Martin F."/>
            <person name="Thomas P.D."/>
            <person name="Tyler B.M."/>
            <person name="De Vries R.P."/>
            <person name="Kamoun S."/>
            <person name="Yandell M."/>
            <person name="Tisserat N."/>
            <person name="Buell C.R."/>
        </authorList>
    </citation>
    <scope>NUCLEOTIDE SEQUENCE</scope>
    <source>
        <strain evidence="8">DAOM:BR144</strain>
    </source>
</reference>
<keyword evidence="8" id="KW-1185">Reference proteome</keyword>
<reference evidence="8" key="2">
    <citation type="submission" date="2010-04" db="EMBL/GenBank/DDBJ databases">
        <authorList>
            <person name="Buell R."/>
            <person name="Hamilton J."/>
            <person name="Hostetler J."/>
        </authorList>
    </citation>
    <scope>NUCLEOTIDE SEQUENCE [LARGE SCALE GENOMIC DNA]</scope>
    <source>
        <strain evidence="8">DAOM:BR144</strain>
    </source>
</reference>
<feature type="transmembrane region" description="Helical" evidence="6">
    <location>
        <begin position="420"/>
        <end position="439"/>
    </location>
</feature>
<dbReference type="Proteomes" id="UP000019132">
    <property type="component" value="Unassembled WGS sequence"/>
</dbReference>
<sequence>MAFSDPASYQAVLTPHQGSSSSGRLQPPMVRRRRLEIDVVENAVKGPVWKYPGGGSAHHVHVPENELHAIEERLSKPKHLLGEWPSTAICGNDILSSVLYSASSVSLKAGKLMPVPLLLVAVVLYFFRFIYEEVVTAIPLNGGSYNGLLNTTSKRTASVAACLGILSYVATGVVSSTSGVNYLRQQVDIPLVGSVVALLFAFAVLAFMGITESSRVAMAMFFHHVLVLSFNTRTCSRDNMHSEFPEVDFASSMLHGNVFTSIFFGFGASMLGITGFETSAQFVEEQVPGVFRKTLRNMWGFASFFNFTLAIGILAALPMEEIYASSEALLAQTAFVTAGKWLEVWVCIDAFVVLAGAVLTSYVGICGLVRRLSNDRVLPAFLAKTNKLRGTTHYIIFSYFLLSSSLVIVLNGDATVLNGVYTYAFLGLMALFACGCMLLKGKRAEMPRDVHASWASVVCGFLMIVIAILANLLGDPKVLMYFAMYFIIMALVVFVMLERVTILECILGIMKKVAPSKSTKLAGTELTMPHNHTGARGGQTIARAIVEINQTPIIFFAKNPDLTILNKAVVYVRNNEQTHNLRIIHVYGDEEADASVLAAFEQTIALLDHMYPKLRIDFVSVEGEFTPAIVEWIAESMKVPKNMMFIKQPSNFAAHKVSTSGIRVITA</sequence>
<feature type="transmembrane region" description="Helical" evidence="6">
    <location>
        <begin position="258"/>
        <end position="276"/>
    </location>
</feature>
<dbReference type="InParanoid" id="K3XAH2"/>
<evidence type="ECO:0000256" key="6">
    <source>
        <dbReference type="SAM" id="Phobius"/>
    </source>
</evidence>
<dbReference type="eggNOG" id="ENOG502QT3M">
    <property type="taxonomic scope" value="Eukaryota"/>
</dbReference>
<evidence type="ECO:0000256" key="4">
    <source>
        <dbReference type="ARBA" id="ARBA00023136"/>
    </source>
</evidence>
<keyword evidence="2 6" id="KW-0812">Transmembrane</keyword>
<evidence type="ECO:0008006" key="9">
    <source>
        <dbReference type="Google" id="ProtNLM"/>
    </source>
</evidence>
<dbReference type="EnsemblProtists" id="PYU1_T014221">
    <property type="protein sequence ID" value="PYU1_T014221"/>
    <property type="gene ID" value="PYU1_G014191"/>
</dbReference>
<feature type="transmembrane region" description="Helical" evidence="6">
    <location>
        <begin position="478"/>
        <end position="497"/>
    </location>
</feature>
<dbReference type="STRING" id="431595.K3XAH2"/>
<feature type="transmembrane region" description="Helical" evidence="6">
    <location>
        <begin position="189"/>
        <end position="210"/>
    </location>
</feature>
<feature type="region of interest" description="Disordered" evidence="5">
    <location>
        <begin position="1"/>
        <end position="27"/>
    </location>
</feature>
<dbReference type="EMBL" id="GL376600">
    <property type="status" value="NOT_ANNOTATED_CDS"/>
    <property type="molecule type" value="Genomic_DNA"/>
</dbReference>
<dbReference type="VEuPathDB" id="FungiDB:PYU1_G014191"/>
<proteinExistence type="predicted"/>
<feature type="transmembrane region" description="Helical" evidence="6">
    <location>
        <begin position="390"/>
        <end position="408"/>
    </location>
</feature>
<dbReference type="OMA" id="TFISFWR"/>
<dbReference type="InterPro" id="IPR002293">
    <property type="entry name" value="AA/rel_permease1"/>
</dbReference>
<feature type="transmembrane region" description="Helical" evidence="6">
    <location>
        <begin position="297"/>
        <end position="317"/>
    </location>
</feature>
<dbReference type="GO" id="GO:0015171">
    <property type="term" value="F:amino acid transmembrane transporter activity"/>
    <property type="evidence" value="ECO:0007669"/>
    <property type="project" value="TreeGrafter"/>
</dbReference>
<name>K3XAH2_GLOUD</name>
<evidence type="ECO:0000313" key="7">
    <source>
        <dbReference type="EnsemblProtists" id="PYU1_T014221"/>
    </source>
</evidence>
<feature type="transmembrane region" description="Helical" evidence="6">
    <location>
        <begin position="157"/>
        <end position="177"/>
    </location>
</feature>
<dbReference type="Gene3D" id="1.20.1740.10">
    <property type="entry name" value="Amino acid/polyamine transporter I"/>
    <property type="match status" value="1"/>
</dbReference>
<evidence type="ECO:0000256" key="3">
    <source>
        <dbReference type="ARBA" id="ARBA00022989"/>
    </source>
</evidence>
<feature type="transmembrane region" description="Helical" evidence="6">
    <location>
        <begin position="112"/>
        <end position="131"/>
    </location>
</feature>
<feature type="transmembrane region" description="Helical" evidence="6">
    <location>
        <begin position="451"/>
        <end position="472"/>
    </location>
</feature>
<dbReference type="PANTHER" id="PTHR43243:SF11">
    <property type="entry name" value="AMINO ACID PERMEASE_ SLC12A DOMAIN-CONTAINING PROTEIN"/>
    <property type="match status" value="1"/>
</dbReference>
<protein>
    <recommendedName>
        <fullName evidence="9">Transmembrane protein</fullName>
    </recommendedName>
</protein>
<dbReference type="AlphaFoldDB" id="K3XAH2"/>
<dbReference type="PANTHER" id="PTHR43243">
    <property type="entry name" value="INNER MEMBRANE TRANSPORTER YGJI-RELATED"/>
    <property type="match status" value="1"/>
</dbReference>
<feature type="transmembrane region" description="Helical" evidence="6">
    <location>
        <begin position="350"/>
        <end position="369"/>
    </location>
</feature>
<evidence type="ECO:0000256" key="1">
    <source>
        <dbReference type="ARBA" id="ARBA00004141"/>
    </source>
</evidence>